<dbReference type="Gene3D" id="1.20.1290.10">
    <property type="entry name" value="AhpD-like"/>
    <property type="match status" value="2"/>
</dbReference>
<organism evidence="1 2">
    <name type="scientific">Haloferax profundi</name>
    <dbReference type="NCBI Taxonomy" id="1544718"/>
    <lineage>
        <taxon>Archaea</taxon>
        <taxon>Methanobacteriati</taxon>
        <taxon>Methanobacteriota</taxon>
        <taxon>Stenosarchaea group</taxon>
        <taxon>Halobacteria</taxon>
        <taxon>Halobacteriales</taxon>
        <taxon>Haloferacaceae</taxon>
        <taxon>Haloferax</taxon>
    </lineage>
</organism>
<accession>A0A0W1SLW1</accession>
<dbReference type="InterPro" id="IPR029032">
    <property type="entry name" value="AhpD-like"/>
</dbReference>
<evidence type="ECO:0000313" key="1">
    <source>
        <dbReference type="EMBL" id="KTG26701.1"/>
    </source>
</evidence>
<evidence type="ECO:0000313" key="2">
    <source>
        <dbReference type="Proteomes" id="UP000053157"/>
    </source>
</evidence>
<proteinExistence type="predicted"/>
<dbReference type="EMBL" id="LOPV01000217">
    <property type="protein sequence ID" value="KTG26701.1"/>
    <property type="molecule type" value="Genomic_DNA"/>
</dbReference>
<gene>
    <name evidence="1" type="ORF">AUR66_00640</name>
</gene>
<sequence length="293" mass="32577">MDASKQVYESAATGWQRGLYDDIKTTFRAPVVNWFFRTLMANQPTFLRYAWGQLKPAFETRAFARYEVEYRDTVLTVLEEDRTLPHYDPTTVGLSPAEFREARGQLATLDTVIPRLAFLFETLDRALSDEPVGESPAEDWEATAPFPEMDRESGLSVTMTPFEDVPDSLAETVASIQDVHGFDSGLPTIYRSLAQWPPLLETMWNDLESVLESTAFEAACVSSWSNAAEHASALAYTPRLSPADLRDVGMSDEEIEGVQGLAEQFRHGPVETVLPAVTLYAATLDATGPRRLG</sequence>
<dbReference type="AlphaFoldDB" id="A0A0W1SLW1"/>
<name>A0A0W1SLW1_9EURY</name>
<dbReference type="OrthoDB" id="338740at2157"/>
<keyword evidence="2" id="KW-1185">Reference proteome</keyword>
<protein>
    <recommendedName>
        <fullName evidence="3">Halocarboxylic acid dehydrogenase DehI</fullName>
    </recommendedName>
</protein>
<dbReference type="SUPFAM" id="SSF69118">
    <property type="entry name" value="AhpD-like"/>
    <property type="match status" value="1"/>
</dbReference>
<dbReference type="InterPro" id="IPR019714">
    <property type="entry name" value="2-haloacid_dehalogenase_DehI"/>
</dbReference>
<comment type="caution">
    <text evidence="1">The sequence shown here is derived from an EMBL/GenBank/DDBJ whole genome shotgun (WGS) entry which is preliminary data.</text>
</comment>
<dbReference type="GO" id="GO:0019120">
    <property type="term" value="F:hydrolase activity, acting on acid halide bonds, in C-halide compounds"/>
    <property type="evidence" value="ECO:0007669"/>
    <property type="project" value="InterPro"/>
</dbReference>
<evidence type="ECO:0008006" key="3">
    <source>
        <dbReference type="Google" id="ProtNLM"/>
    </source>
</evidence>
<dbReference type="Pfam" id="PF10778">
    <property type="entry name" value="DehI"/>
    <property type="match status" value="1"/>
</dbReference>
<dbReference type="Proteomes" id="UP000053157">
    <property type="component" value="Unassembled WGS sequence"/>
</dbReference>
<reference evidence="1 2" key="1">
    <citation type="submission" date="2015-12" db="EMBL/GenBank/DDBJ databases">
        <title>Haloferax profundi sp. nov. isolated from the Discovery deep brine-seawater interface in the Red Sea.</title>
        <authorList>
            <person name="Zhang G."/>
            <person name="Stingl U."/>
            <person name="Rashid M."/>
        </authorList>
    </citation>
    <scope>NUCLEOTIDE SEQUENCE [LARGE SCALE GENOMIC DNA]</scope>
    <source>
        <strain evidence="1 2">SB29</strain>
    </source>
</reference>